<proteinExistence type="predicted"/>
<evidence type="ECO:0000313" key="3">
    <source>
        <dbReference type="Proteomes" id="UP000077628"/>
    </source>
</evidence>
<accession>A0A177NY59</accession>
<gene>
    <name evidence="2" type="ORF">A1355_22840</name>
</gene>
<feature type="chain" id="PRO_5008069710" description="PEP-CTERM sorting domain-containing protein" evidence="1">
    <location>
        <begin position="27"/>
        <end position="264"/>
    </location>
</feature>
<organism evidence="2 3">
    <name type="scientific">Methylomonas koyamae</name>
    <dbReference type="NCBI Taxonomy" id="702114"/>
    <lineage>
        <taxon>Bacteria</taxon>
        <taxon>Pseudomonadati</taxon>
        <taxon>Pseudomonadota</taxon>
        <taxon>Gammaproteobacteria</taxon>
        <taxon>Methylococcales</taxon>
        <taxon>Methylococcaceae</taxon>
        <taxon>Methylomonas</taxon>
    </lineage>
</organism>
<reference evidence="3" key="1">
    <citation type="submission" date="2016-03" db="EMBL/GenBank/DDBJ databases">
        <authorList>
            <person name="Heylen K."/>
            <person name="De Vos P."/>
            <person name="Vekeman B."/>
        </authorList>
    </citation>
    <scope>NUCLEOTIDE SEQUENCE [LARGE SCALE GENOMIC DNA]</scope>
    <source>
        <strain evidence="3">R-45383</strain>
    </source>
</reference>
<comment type="caution">
    <text evidence="2">The sequence shown here is derived from an EMBL/GenBank/DDBJ whole genome shotgun (WGS) entry which is preliminary data.</text>
</comment>
<keyword evidence="1" id="KW-0732">Signal</keyword>
<dbReference type="Proteomes" id="UP000077628">
    <property type="component" value="Unassembled WGS sequence"/>
</dbReference>
<evidence type="ECO:0000313" key="2">
    <source>
        <dbReference type="EMBL" id="OAI22000.1"/>
    </source>
</evidence>
<dbReference type="STRING" id="702114.A1355_22840"/>
<sequence>MKFLSLQHGAALMAVALTFGNGAAQAGIAYNTNGWDSGDFPGASGFVPGTWTGGGAPAYSGKLNAVWYADLAAGTSETVSSANGVAAGADPLYELAVGPMGWQRNPAATYPHQGMGHGSDIGLITLDTTTDLTITVAADSDTPLDPTTVVKPGFSLFQGWDTGTTANQVQAYYNNLSNPLGSVGLTYLNGAGAATGLTSISLVFNHLAAGNYTLILGGNAGGGHGAYSVAFFAAPVPLPGAVWLFGSVLVGLVGVGRRNGNVEA</sequence>
<dbReference type="AlphaFoldDB" id="A0A177NY59"/>
<name>A0A177NY59_9GAMM</name>
<keyword evidence="3" id="KW-1185">Reference proteome</keyword>
<evidence type="ECO:0000256" key="1">
    <source>
        <dbReference type="SAM" id="SignalP"/>
    </source>
</evidence>
<dbReference type="EMBL" id="LUUK01000085">
    <property type="protein sequence ID" value="OAI22000.1"/>
    <property type="molecule type" value="Genomic_DNA"/>
</dbReference>
<evidence type="ECO:0008006" key="4">
    <source>
        <dbReference type="Google" id="ProtNLM"/>
    </source>
</evidence>
<dbReference type="OrthoDB" id="5567186at2"/>
<feature type="signal peptide" evidence="1">
    <location>
        <begin position="1"/>
        <end position="26"/>
    </location>
</feature>
<dbReference type="RefSeq" id="WP_064026680.1">
    <property type="nucleotide sequence ID" value="NZ_LUUK01000085.1"/>
</dbReference>
<protein>
    <recommendedName>
        <fullName evidence="4">PEP-CTERM sorting domain-containing protein</fullName>
    </recommendedName>
</protein>